<dbReference type="SUPFAM" id="SSF48056">
    <property type="entry name" value="Di-copper centre-containing domain"/>
    <property type="match status" value="1"/>
</dbReference>
<dbReference type="Pfam" id="PF00264">
    <property type="entry name" value="Tyrosinase"/>
    <property type="match status" value="1"/>
</dbReference>
<keyword evidence="2" id="KW-0186">Copper</keyword>
<evidence type="ECO:0000256" key="3">
    <source>
        <dbReference type="SAM" id="MobiDB-lite"/>
    </source>
</evidence>
<evidence type="ECO:0000256" key="2">
    <source>
        <dbReference type="ARBA" id="ARBA00023008"/>
    </source>
</evidence>
<dbReference type="GO" id="GO:0016491">
    <property type="term" value="F:oxidoreductase activity"/>
    <property type="evidence" value="ECO:0007669"/>
    <property type="project" value="InterPro"/>
</dbReference>
<dbReference type="PRINTS" id="PR00092">
    <property type="entry name" value="TYROSINASE"/>
</dbReference>
<dbReference type="InterPro" id="IPR002227">
    <property type="entry name" value="Tyrosinase_Cu-bd"/>
</dbReference>
<proteinExistence type="predicted"/>
<dbReference type="PANTHER" id="PTHR11474">
    <property type="entry name" value="TYROSINASE FAMILY MEMBER"/>
    <property type="match status" value="1"/>
</dbReference>
<dbReference type="OrthoDB" id="6132182at2759"/>
<dbReference type="InterPro" id="IPR050316">
    <property type="entry name" value="Tyrosinase/Hemocyanin"/>
</dbReference>
<dbReference type="PROSITE" id="PS00498">
    <property type="entry name" value="TYROSINASE_2"/>
    <property type="match status" value="1"/>
</dbReference>
<keyword evidence="7" id="KW-1185">Reference proteome</keyword>
<protein>
    <submittedName>
        <fullName evidence="6">Di-copper centre-containing protein</fullName>
    </submittedName>
</protein>
<sequence length="398" mass="44454">MIPCTLYSFVLLSFTAFAAAAPQTVEPGALEVGDAVTPIAETEVVVDEFGVEWVQVPDVEEEPVERRQEAASTSSASGSASGPGKKCRQLEVRKEWRDLSSSNKRSYIAAVKCLQSTRASNHTLPNKFTRYDEYVIQHTESADNIHGVAQFLPWHRHFGYLYHQGIRQCGYKGPFPYWDWTRDTSGTTPVANSPIFNPTTGFGGNGVPNTYTVPTDDDGSAWPLNPQAFSYPAGCIGSGPFKNTVFHVGPNRRLTDHCLVRRFLEDMRPVLSPANINNILSQTNYDAFWNSLDGLPFKPDPALHDGGHGFIGGDMASFYTSNNDPVFYLHHAGLDRIWWKWVSTNLNVRLNQIQGQTSPFPPHGSITGDWVLPFQPFSSNIQVKYTMDIRNEPYCYTY</sequence>
<accession>A0A4Y7TEV3</accession>
<feature type="region of interest" description="Disordered" evidence="3">
    <location>
        <begin position="60"/>
        <end position="86"/>
    </location>
</feature>
<gene>
    <name evidence="6" type="ORF">FA13DRAFT_1708707</name>
</gene>
<dbReference type="EMBL" id="QPFP01000014">
    <property type="protein sequence ID" value="TEB32670.1"/>
    <property type="molecule type" value="Genomic_DNA"/>
</dbReference>
<feature type="compositionally biased region" description="Low complexity" evidence="3">
    <location>
        <begin position="70"/>
        <end position="82"/>
    </location>
</feature>
<dbReference type="STRING" id="71717.A0A4Y7TEV3"/>
<organism evidence="6 7">
    <name type="scientific">Coprinellus micaceus</name>
    <name type="common">Glistening ink-cap mushroom</name>
    <name type="synonym">Coprinus micaceus</name>
    <dbReference type="NCBI Taxonomy" id="71717"/>
    <lineage>
        <taxon>Eukaryota</taxon>
        <taxon>Fungi</taxon>
        <taxon>Dikarya</taxon>
        <taxon>Basidiomycota</taxon>
        <taxon>Agaricomycotina</taxon>
        <taxon>Agaricomycetes</taxon>
        <taxon>Agaricomycetidae</taxon>
        <taxon>Agaricales</taxon>
        <taxon>Agaricineae</taxon>
        <taxon>Psathyrellaceae</taxon>
        <taxon>Coprinellus</taxon>
    </lineage>
</organism>
<dbReference type="PANTHER" id="PTHR11474:SF126">
    <property type="entry name" value="TYROSINASE-LIKE PROTEIN TYR-1-RELATED"/>
    <property type="match status" value="1"/>
</dbReference>
<feature type="domain" description="Tyrosinase copper-binding" evidence="5">
    <location>
        <begin position="324"/>
        <end position="335"/>
    </location>
</feature>
<evidence type="ECO:0000313" key="7">
    <source>
        <dbReference type="Proteomes" id="UP000298030"/>
    </source>
</evidence>
<evidence type="ECO:0000259" key="5">
    <source>
        <dbReference type="PROSITE" id="PS00498"/>
    </source>
</evidence>
<evidence type="ECO:0000256" key="4">
    <source>
        <dbReference type="SAM" id="SignalP"/>
    </source>
</evidence>
<evidence type="ECO:0000313" key="6">
    <source>
        <dbReference type="EMBL" id="TEB32670.1"/>
    </source>
</evidence>
<feature type="chain" id="PRO_5021416564" evidence="4">
    <location>
        <begin position="21"/>
        <end position="398"/>
    </location>
</feature>
<dbReference type="AlphaFoldDB" id="A0A4Y7TEV3"/>
<keyword evidence="1" id="KW-0479">Metal-binding</keyword>
<dbReference type="Proteomes" id="UP000298030">
    <property type="component" value="Unassembled WGS sequence"/>
</dbReference>
<evidence type="ECO:0000256" key="1">
    <source>
        <dbReference type="ARBA" id="ARBA00022723"/>
    </source>
</evidence>
<reference evidence="6 7" key="1">
    <citation type="journal article" date="2019" name="Nat. Ecol. Evol.">
        <title>Megaphylogeny resolves global patterns of mushroom evolution.</title>
        <authorList>
            <person name="Varga T."/>
            <person name="Krizsan K."/>
            <person name="Foldi C."/>
            <person name="Dima B."/>
            <person name="Sanchez-Garcia M."/>
            <person name="Sanchez-Ramirez S."/>
            <person name="Szollosi G.J."/>
            <person name="Szarkandi J.G."/>
            <person name="Papp V."/>
            <person name="Albert L."/>
            <person name="Andreopoulos W."/>
            <person name="Angelini C."/>
            <person name="Antonin V."/>
            <person name="Barry K.W."/>
            <person name="Bougher N.L."/>
            <person name="Buchanan P."/>
            <person name="Buyck B."/>
            <person name="Bense V."/>
            <person name="Catcheside P."/>
            <person name="Chovatia M."/>
            <person name="Cooper J."/>
            <person name="Damon W."/>
            <person name="Desjardin D."/>
            <person name="Finy P."/>
            <person name="Geml J."/>
            <person name="Haridas S."/>
            <person name="Hughes K."/>
            <person name="Justo A."/>
            <person name="Karasinski D."/>
            <person name="Kautmanova I."/>
            <person name="Kiss B."/>
            <person name="Kocsube S."/>
            <person name="Kotiranta H."/>
            <person name="LaButti K.M."/>
            <person name="Lechner B.E."/>
            <person name="Liimatainen K."/>
            <person name="Lipzen A."/>
            <person name="Lukacs Z."/>
            <person name="Mihaltcheva S."/>
            <person name="Morgado L.N."/>
            <person name="Niskanen T."/>
            <person name="Noordeloos M.E."/>
            <person name="Ohm R.A."/>
            <person name="Ortiz-Santana B."/>
            <person name="Ovrebo C."/>
            <person name="Racz N."/>
            <person name="Riley R."/>
            <person name="Savchenko A."/>
            <person name="Shiryaev A."/>
            <person name="Soop K."/>
            <person name="Spirin V."/>
            <person name="Szebenyi C."/>
            <person name="Tomsovsky M."/>
            <person name="Tulloss R.E."/>
            <person name="Uehling J."/>
            <person name="Grigoriev I.V."/>
            <person name="Vagvolgyi C."/>
            <person name="Papp T."/>
            <person name="Martin F.M."/>
            <person name="Miettinen O."/>
            <person name="Hibbett D.S."/>
            <person name="Nagy L.G."/>
        </authorList>
    </citation>
    <scope>NUCLEOTIDE SEQUENCE [LARGE SCALE GENOMIC DNA]</scope>
    <source>
        <strain evidence="6 7">FP101781</strain>
    </source>
</reference>
<keyword evidence="4" id="KW-0732">Signal</keyword>
<name>A0A4Y7TEV3_COPMI</name>
<dbReference type="GO" id="GO:0046872">
    <property type="term" value="F:metal ion binding"/>
    <property type="evidence" value="ECO:0007669"/>
    <property type="project" value="UniProtKB-KW"/>
</dbReference>
<feature type="signal peptide" evidence="4">
    <location>
        <begin position="1"/>
        <end position="20"/>
    </location>
</feature>
<dbReference type="InterPro" id="IPR008922">
    <property type="entry name" value="Di-copper_centre_dom_sf"/>
</dbReference>
<comment type="caution">
    <text evidence="6">The sequence shown here is derived from an EMBL/GenBank/DDBJ whole genome shotgun (WGS) entry which is preliminary data.</text>
</comment>
<dbReference type="Gene3D" id="1.10.1280.10">
    <property type="entry name" value="Di-copper center containing domain from catechol oxidase"/>
    <property type="match status" value="1"/>
</dbReference>